<dbReference type="InterPro" id="IPR004872">
    <property type="entry name" value="Lipoprotein_NlpA"/>
</dbReference>
<organism evidence="8 9">
    <name type="scientific">Anaerovirgula multivorans</name>
    <dbReference type="NCBI Taxonomy" id="312168"/>
    <lineage>
        <taxon>Bacteria</taxon>
        <taxon>Bacillati</taxon>
        <taxon>Bacillota</taxon>
        <taxon>Clostridia</taxon>
        <taxon>Peptostreptococcales</taxon>
        <taxon>Natronincolaceae</taxon>
        <taxon>Anaerovirgula</taxon>
    </lineage>
</organism>
<gene>
    <name evidence="8" type="ORF">SAMN05446037_1004257</name>
</gene>
<dbReference type="PANTHER" id="PTHR30429">
    <property type="entry name" value="D-METHIONINE-BINDING LIPOPROTEIN METQ"/>
    <property type="match status" value="1"/>
</dbReference>
<dbReference type="SUPFAM" id="SSF53850">
    <property type="entry name" value="Periplasmic binding protein-like II"/>
    <property type="match status" value="1"/>
</dbReference>
<reference evidence="8 9" key="1">
    <citation type="submission" date="2017-06" db="EMBL/GenBank/DDBJ databases">
        <authorList>
            <person name="Kim H.J."/>
            <person name="Triplett B.A."/>
        </authorList>
    </citation>
    <scope>NUCLEOTIDE SEQUENCE [LARGE SCALE GENOMIC DNA]</scope>
    <source>
        <strain evidence="8 9">SCA</strain>
    </source>
</reference>
<feature type="signal peptide" evidence="7">
    <location>
        <begin position="1"/>
        <end position="25"/>
    </location>
</feature>
<keyword evidence="5" id="KW-0564">Palmitate</keyword>
<keyword evidence="3 7" id="KW-0732">Signal</keyword>
<evidence type="ECO:0000256" key="5">
    <source>
        <dbReference type="ARBA" id="ARBA00023139"/>
    </source>
</evidence>
<name>A0A239C2R5_9FIRM</name>
<evidence type="ECO:0000313" key="9">
    <source>
        <dbReference type="Proteomes" id="UP000198304"/>
    </source>
</evidence>
<dbReference type="EMBL" id="FZOJ01000004">
    <property type="protein sequence ID" value="SNS13958.1"/>
    <property type="molecule type" value="Genomic_DNA"/>
</dbReference>
<dbReference type="RefSeq" id="WP_089282023.1">
    <property type="nucleotide sequence ID" value="NZ_FZOJ01000004.1"/>
</dbReference>
<evidence type="ECO:0000256" key="1">
    <source>
        <dbReference type="ARBA" id="ARBA00004635"/>
    </source>
</evidence>
<evidence type="ECO:0000313" key="8">
    <source>
        <dbReference type="EMBL" id="SNS13958.1"/>
    </source>
</evidence>
<keyword evidence="4" id="KW-0472">Membrane</keyword>
<keyword evidence="9" id="KW-1185">Reference proteome</keyword>
<dbReference type="OrthoDB" id="9812878at2"/>
<sequence>MKSAILKALCLTLVLVMSLSVIGCAKQEATTPSENPTEASTENPEVKGTIKLGALSTIEPFTSLLKDALIEKGYDAEVVLFDANNMPAIATKDGDIDGFIHNHLPWIETFNKENDSNLQMIEPYLGYYRTAIYSSKYKSIEEIPNNAIIAVPGDPTNIEKSLEMLEKLGLLTLGEKTENFYTILDIEDNPRNIKLLETEISATARSIDDADAVICPATRIRAAGIDPNSFLAEDMTTVDFPVGLTVAPNSVDKEWVKDAMEILESDEMRGKFDEIFQGTLVRYEKK</sequence>
<comment type="subcellular location">
    <subcellularLocation>
        <location evidence="1">Membrane</location>
        <topology evidence="1">Lipid-anchor</topology>
    </subcellularLocation>
</comment>
<dbReference type="Proteomes" id="UP000198304">
    <property type="component" value="Unassembled WGS sequence"/>
</dbReference>
<dbReference type="PANTHER" id="PTHR30429:SF0">
    <property type="entry name" value="METHIONINE-BINDING LIPOPROTEIN METQ"/>
    <property type="match status" value="1"/>
</dbReference>
<dbReference type="GO" id="GO:0016020">
    <property type="term" value="C:membrane"/>
    <property type="evidence" value="ECO:0007669"/>
    <property type="project" value="UniProtKB-SubCell"/>
</dbReference>
<protein>
    <submittedName>
        <fullName evidence="8">D-methionine transport system substrate-binding protein</fullName>
    </submittedName>
</protein>
<evidence type="ECO:0000256" key="2">
    <source>
        <dbReference type="ARBA" id="ARBA00008973"/>
    </source>
</evidence>
<feature type="chain" id="PRO_5039003555" evidence="7">
    <location>
        <begin position="26"/>
        <end position="286"/>
    </location>
</feature>
<evidence type="ECO:0000256" key="4">
    <source>
        <dbReference type="ARBA" id="ARBA00023136"/>
    </source>
</evidence>
<dbReference type="AlphaFoldDB" id="A0A239C2R5"/>
<evidence type="ECO:0000256" key="7">
    <source>
        <dbReference type="SAM" id="SignalP"/>
    </source>
</evidence>
<dbReference type="PROSITE" id="PS51257">
    <property type="entry name" value="PROKAR_LIPOPROTEIN"/>
    <property type="match status" value="1"/>
</dbReference>
<dbReference type="Gene3D" id="3.40.190.10">
    <property type="entry name" value="Periplasmic binding protein-like II"/>
    <property type="match status" value="2"/>
</dbReference>
<keyword evidence="6" id="KW-0449">Lipoprotein</keyword>
<accession>A0A239C2R5</accession>
<evidence type="ECO:0000256" key="3">
    <source>
        <dbReference type="ARBA" id="ARBA00022729"/>
    </source>
</evidence>
<comment type="similarity">
    <text evidence="2">Belongs to the NlpA lipoprotein family.</text>
</comment>
<proteinExistence type="inferred from homology"/>
<evidence type="ECO:0000256" key="6">
    <source>
        <dbReference type="ARBA" id="ARBA00023288"/>
    </source>
</evidence>
<dbReference type="Pfam" id="PF03180">
    <property type="entry name" value="Lipoprotein_9"/>
    <property type="match status" value="1"/>
</dbReference>